<evidence type="ECO:0000259" key="6">
    <source>
        <dbReference type="Pfam" id="PF03738"/>
    </source>
</evidence>
<organism evidence="7">
    <name type="scientific">uncultured Caudovirales phage</name>
    <dbReference type="NCBI Taxonomy" id="2100421"/>
    <lineage>
        <taxon>Viruses</taxon>
        <taxon>Duplodnaviria</taxon>
        <taxon>Heunggongvirae</taxon>
        <taxon>Uroviricota</taxon>
        <taxon>Caudoviricetes</taxon>
        <taxon>Peduoviridae</taxon>
        <taxon>Maltschvirus</taxon>
        <taxon>Maltschvirus maltsch</taxon>
    </lineage>
</organism>
<keyword evidence="5" id="KW-0460">Magnesium</keyword>
<dbReference type="SUPFAM" id="SSF56059">
    <property type="entry name" value="Glutathione synthetase ATP-binding domain-like"/>
    <property type="match status" value="1"/>
</dbReference>
<name>A0A6J5NQ03_9CAUD</name>
<dbReference type="InterPro" id="IPR005494">
    <property type="entry name" value="GSPS_pre-ATP-grasp-like_dom"/>
</dbReference>
<sequence length="386" mass="45048">MIRHSITSRSDWAEKLESLGVTYHSNGKPPEVPSLYWDESVAYEFKMDEILAIEKATEQLHFMCLEVVEYIVNKRPELMSKFDIPTEYRNYIRDSWNRADPYVMGRFDLAYNHQTGDIKMLEYNADTPTLAIETALVQWYWLQDCHTDADQFNSMHEKLIEQYRYLGSRMGDNRLVLSSIRKDFSAEEWNHVSYFKSLAEAAGLNTAQCDLEDIGWNSNYQEFLDLNNNVIRYWSKLYPWEWIAKEQFGKYLPLDKVGCVEPVWKMLCSNKAILPVLWELFPNHTLLLESKFEPLNVPYVAKPILSREGANIRINVDGKDVFNTLGSYGDQPVIYQEYFDTPRINDNQLVLCSWMVGEDPAGMIIRESDKKIIVDTARVVPHFIKG</sequence>
<keyword evidence="3" id="KW-0547">Nucleotide-binding</keyword>
<evidence type="ECO:0000256" key="5">
    <source>
        <dbReference type="ARBA" id="ARBA00022842"/>
    </source>
</evidence>
<dbReference type="EMBL" id="LR796734">
    <property type="protein sequence ID" value="CAB4161890.1"/>
    <property type="molecule type" value="Genomic_DNA"/>
</dbReference>
<dbReference type="Pfam" id="PF03738">
    <property type="entry name" value="GSP_synth"/>
    <property type="match status" value="1"/>
</dbReference>
<evidence type="ECO:0000256" key="3">
    <source>
        <dbReference type="ARBA" id="ARBA00022741"/>
    </source>
</evidence>
<evidence type="ECO:0000313" key="7">
    <source>
        <dbReference type="EMBL" id="CAB4161890.1"/>
    </source>
</evidence>
<reference evidence="7" key="1">
    <citation type="submission" date="2020-04" db="EMBL/GenBank/DDBJ databases">
        <authorList>
            <person name="Chiriac C."/>
            <person name="Salcher M."/>
            <person name="Ghai R."/>
            <person name="Kavagutti S V."/>
        </authorList>
    </citation>
    <scope>NUCLEOTIDE SEQUENCE</scope>
</reference>
<gene>
    <name evidence="7" type="ORF">UFOVP787_2</name>
</gene>
<evidence type="ECO:0000256" key="4">
    <source>
        <dbReference type="ARBA" id="ARBA00022840"/>
    </source>
</evidence>
<dbReference type="GO" id="GO:0046872">
    <property type="term" value="F:metal ion binding"/>
    <property type="evidence" value="ECO:0007669"/>
    <property type="project" value="UniProtKB-KW"/>
</dbReference>
<evidence type="ECO:0000256" key="2">
    <source>
        <dbReference type="ARBA" id="ARBA00022723"/>
    </source>
</evidence>
<dbReference type="Gene3D" id="3.30.1490.330">
    <property type="match status" value="1"/>
</dbReference>
<evidence type="ECO:0000256" key="1">
    <source>
        <dbReference type="ARBA" id="ARBA00022598"/>
    </source>
</evidence>
<dbReference type="GO" id="GO:0005524">
    <property type="term" value="F:ATP binding"/>
    <property type="evidence" value="ECO:0007669"/>
    <property type="project" value="UniProtKB-KW"/>
</dbReference>
<dbReference type="GO" id="GO:0016874">
    <property type="term" value="F:ligase activity"/>
    <property type="evidence" value="ECO:0007669"/>
    <property type="project" value="UniProtKB-KW"/>
</dbReference>
<feature type="domain" description="Glutathionylspermidine synthase pre-ATP-grasp-like" evidence="6">
    <location>
        <begin position="12"/>
        <end position="384"/>
    </location>
</feature>
<keyword evidence="2" id="KW-0479">Metal-binding</keyword>
<keyword evidence="4" id="KW-0067">ATP-binding</keyword>
<dbReference type="InterPro" id="IPR016185">
    <property type="entry name" value="PreATP-grasp_dom_sf"/>
</dbReference>
<protein>
    <submittedName>
        <fullName evidence="7">Gsp Glutathionylspermidine synthase</fullName>
    </submittedName>
</protein>
<keyword evidence="1" id="KW-0436">Ligase</keyword>
<dbReference type="SUPFAM" id="SSF52440">
    <property type="entry name" value="PreATP-grasp domain"/>
    <property type="match status" value="1"/>
</dbReference>
<accession>A0A6J5NQ03</accession>
<proteinExistence type="predicted"/>